<dbReference type="EMBL" id="JBANAX010000940">
    <property type="protein sequence ID" value="KAL1187802.1"/>
    <property type="molecule type" value="Genomic_DNA"/>
</dbReference>
<dbReference type="SUPFAM" id="SSF47762">
    <property type="entry name" value="PAH2 domain"/>
    <property type="match status" value="1"/>
</dbReference>
<dbReference type="AlphaFoldDB" id="A0ABD1B3Y2"/>
<accession>A0ABD1B3Y2</accession>
<dbReference type="PROSITE" id="PS51477">
    <property type="entry name" value="PAH"/>
    <property type="match status" value="1"/>
</dbReference>
<keyword evidence="2" id="KW-0678">Repressor</keyword>
<protein>
    <submittedName>
        <fullName evidence="7">Paired amphipathic helix protein Sin3-like 3</fullName>
    </submittedName>
</protein>
<sequence>MSINFADAFNFITKVKTKLQNDHAYKSFLDVLNSYRKENKSVAEIYQEVCIIFKDHPDLLVDFSVFLPRNMGEE</sequence>
<dbReference type="EMBL" id="JBANAX010000335">
    <property type="protein sequence ID" value="KAL1213692.1"/>
    <property type="molecule type" value="Genomic_DNA"/>
</dbReference>
<dbReference type="Pfam" id="PF02671">
    <property type="entry name" value="PAH"/>
    <property type="match status" value="1"/>
</dbReference>
<dbReference type="Proteomes" id="UP001558713">
    <property type="component" value="Unassembled WGS sequence"/>
</dbReference>
<evidence type="ECO:0000256" key="4">
    <source>
        <dbReference type="ARBA" id="ARBA00023242"/>
    </source>
</evidence>
<dbReference type="PANTHER" id="PTHR12346:SF46">
    <property type="entry name" value="HISTONE DEACETYLASE INTERACTING DOMAIN-CONTAINING PROTEIN"/>
    <property type="match status" value="1"/>
</dbReference>
<evidence type="ECO:0000313" key="6">
    <source>
        <dbReference type="EMBL" id="KAL1187802.1"/>
    </source>
</evidence>
<keyword evidence="8" id="KW-1185">Reference proteome</keyword>
<dbReference type="PANTHER" id="PTHR12346">
    <property type="entry name" value="SIN3B-RELATED"/>
    <property type="match status" value="1"/>
</dbReference>
<keyword evidence="3" id="KW-0677">Repeat</keyword>
<dbReference type="Gene3D" id="1.20.1160.11">
    <property type="entry name" value="Paired amphipathic helix"/>
    <property type="match status" value="1"/>
</dbReference>
<evidence type="ECO:0000313" key="8">
    <source>
        <dbReference type="Proteomes" id="UP001558713"/>
    </source>
</evidence>
<dbReference type="InterPro" id="IPR036600">
    <property type="entry name" value="PAH_sf"/>
</dbReference>
<keyword evidence="4 5" id="KW-0539">Nucleus</keyword>
<evidence type="ECO:0000256" key="2">
    <source>
        <dbReference type="ARBA" id="ARBA00022491"/>
    </source>
</evidence>
<proteinExistence type="predicted"/>
<name>A0ABD1B3Y2_CARAN</name>
<organism evidence="7 8">
    <name type="scientific">Cardamine amara subsp. amara</name>
    <dbReference type="NCBI Taxonomy" id="228776"/>
    <lineage>
        <taxon>Eukaryota</taxon>
        <taxon>Viridiplantae</taxon>
        <taxon>Streptophyta</taxon>
        <taxon>Embryophyta</taxon>
        <taxon>Tracheophyta</taxon>
        <taxon>Spermatophyta</taxon>
        <taxon>Magnoliopsida</taxon>
        <taxon>eudicotyledons</taxon>
        <taxon>Gunneridae</taxon>
        <taxon>Pentapetalae</taxon>
        <taxon>rosids</taxon>
        <taxon>malvids</taxon>
        <taxon>Brassicales</taxon>
        <taxon>Brassicaceae</taxon>
        <taxon>Cardamineae</taxon>
        <taxon>Cardamine</taxon>
    </lineage>
</organism>
<dbReference type="InterPro" id="IPR003822">
    <property type="entry name" value="PAH"/>
</dbReference>
<dbReference type="GO" id="GO:0005634">
    <property type="term" value="C:nucleus"/>
    <property type="evidence" value="ECO:0007669"/>
    <property type="project" value="UniProtKB-SubCell"/>
</dbReference>
<dbReference type="FunFam" id="1.20.1160.11:FF:000003">
    <property type="entry name" value="Paired amphipathic helix SIN3-like protein"/>
    <property type="match status" value="1"/>
</dbReference>
<dbReference type="GO" id="GO:0045892">
    <property type="term" value="P:negative regulation of DNA-templated transcription"/>
    <property type="evidence" value="ECO:0007669"/>
    <property type="project" value="UniProtKB-ARBA"/>
</dbReference>
<evidence type="ECO:0000256" key="3">
    <source>
        <dbReference type="ARBA" id="ARBA00022737"/>
    </source>
</evidence>
<gene>
    <name evidence="6" type="ORF">V5N11_005673</name>
    <name evidence="7" type="ORF">V5N11_012646</name>
</gene>
<evidence type="ECO:0000256" key="5">
    <source>
        <dbReference type="PROSITE-ProRule" id="PRU00810"/>
    </source>
</evidence>
<evidence type="ECO:0000313" key="7">
    <source>
        <dbReference type="EMBL" id="KAL1213692.1"/>
    </source>
</evidence>
<comment type="subcellular location">
    <subcellularLocation>
        <location evidence="1 5">Nucleus</location>
    </subcellularLocation>
</comment>
<dbReference type="InterPro" id="IPR039774">
    <property type="entry name" value="Sin3-like"/>
</dbReference>
<comment type="caution">
    <text evidence="7">The sequence shown here is derived from an EMBL/GenBank/DDBJ whole genome shotgun (WGS) entry which is preliminary data.</text>
</comment>
<evidence type="ECO:0000256" key="1">
    <source>
        <dbReference type="ARBA" id="ARBA00004123"/>
    </source>
</evidence>
<reference evidence="7 8" key="1">
    <citation type="submission" date="2024-04" db="EMBL/GenBank/DDBJ databases">
        <title>Genome assembly C_amara_ONT_v2.</title>
        <authorList>
            <person name="Yant L."/>
            <person name="Moore C."/>
            <person name="Slenker M."/>
        </authorList>
    </citation>
    <scope>NUCLEOTIDE SEQUENCE [LARGE SCALE GENOMIC DNA]</scope>
    <source>
        <tissue evidence="7">Leaf</tissue>
    </source>
</reference>